<evidence type="ECO:0000313" key="7">
    <source>
        <dbReference type="WBParaSite" id="PgR008_g036_t01"/>
    </source>
</evidence>
<feature type="compositionally biased region" description="Basic and acidic residues" evidence="5">
    <location>
        <begin position="291"/>
        <end position="303"/>
    </location>
</feature>
<evidence type="ECO:0000256" key="1">
    <source>
        <dbReference type="ARBA" id="ARBA00004123"/>
    </source>
</evidence>
<dbReference type="Pfam" id="PF09507">
    <property type="entry name" value="CDC27"/>
    <property type="match status" value="1"/>
</dbReference>
<dbReference type="GO" id="GO:0043625">
    <property type="term" value="C:delta DNA polymerase complex"/>
    <property type="evidence" value="ECO:0007669"/>
    <property type="project" value="InterPro"/>
</dbReference>
<evidence type="ECO:0000256" key="5">
    <source>
        <dbReference type="SAM" id="MobiDB-lite"/>
    </source>
</evidence>
<dbReference type="GO" id="GO:1904161">
    <property type="term" value="P:DNA synthesis involved in UV-damage excision repair"/>
    <property type="evidence" value="ECO:0007669"/>
    <property type="project" value="TreeGrafter"/>
</dbReference>
<dbReference type="InterPro" id="IPR041913">
    <property type="entry name" value="POLD3_sf"/>
</dbReference>
<evidence type="ECO:0000256" key="2">
    <source>
        <dbReference type="ARBA" id="ARBA00017589"/>
    </source>
</evidence>
<feature type="compositionally biased region" description="Basic and acidic residues" evidence="5">
    <location>
        <begin position="321"/>
        <end position="337"/>
    </location>
</feature>
<reference evidence="7" key="1">
    <citation type="submission" date="2022-11" db="UniProtKB">
        <authorList>
            <consortium name="WormBaseParasite"/>
        </authorList>
    </citation>
    <scope>IDENTIFICATION</scope>
</reference>
<feature type="region of interest" description="Disordered" evidence="5">
    <location>
        <begin position="167"/>
        <end position="379"/>
    </location>
</feature>
<dbReference type="AlphaFoldDB" id="A0A915AHB2"/>
<dbReference type="PANTHER" id="PTHR17598:SF13">
    <property type="entry name" value="DNA POLYMERASE DELTA SUBUNIT 3"/>
    <property type="match status" value="1"/>
</dbReference>
<sequence length="458" mass="51888">MVMGRRDILETVLFDSELIVTVGYLSRHADIPIDDAKEELETFYKQNKDKANVHAVYLLSGEMNDERCEGDQRCNKPAQCRRVQLVREKNLDAIRHKYRTVDTCEIFCLHSKPIKSLYSMYSVDCIDDDEFVHTDNERNWINCPAAQVKRAEMLKENEESAKLLEEAAKKSEHIAGSVRTSQPHTSKSTVQKKAKDDISTLFAKAAAKTEHPAPRKSPRKSPFATPTGEEKATERKSATSTDVQKRHARKILVDNEDEEENHEELMTEKKTTVSSQRSDNNSEKRNKRKMQKLEKAETKESKKGSLALSQDDLFSDGGSSPERKEFAENMEEDKKEVALSPPKRLRQSSHKLASSCSAKKTEEVNEEGLSSKKPTRKQYATESFVDEDGYLVTKQVLKEVDVESAGGTEALHSVMQEPFTAVRSRNVVSMEKPNEKTRAASKRTPHGQSKISSFFNKL</sequence>
<dbReference type="GO" id="GO:0003887">
    <property type="term" value="F:DNA-directed DNA polymerase activity"/>
    <property type="evidence" value="ECO:0007669"/>
    <property type="project" value="TreeGrafter"/>
</dbReference>
<dbReference type="WBParaSite" id="PgR008_g036_t01">
    <property type="protein sequence ID" value="PgR008_g036_t01"/>
    <property type="gene ID" value="PgR008_g036"/>
</dbReference>
<dbReference type="GO" id="GO:0006297">
    <property type="term" value="P:nucleotide-excision repair, DNA gap filling"/>
    <property type="evidence" value="ECO:0007669"/>
    <property type="project" value="TreeGrafter"/>
</dbReference>
<keyword evidence="4" id="KW-0539">Nucleus</keyword>
<name>A0A915AHB2_PARUN</name>
<comment type="subcellular location">
    <subcellularLocation>
        <location evidence="1">Nucleus</location>
    </subcellularLocation>
</comment>
<keyword evidence="6" id="KW-1185">Reference proteome</keyword>
<dbReference type="Gene3D" id="3.90.1030.20">
    <property type="entry name" value="DNA polymerase delta, p66 (Cdc27) subunit, wHTH domain"/>
    <property type="match status" value="1"/>
</dbReference>
<dbReference type="Proteomes" id="UP000887569">
    <property type="component" value="Unplaced"/>
</dbReference>
<protein>
    <recommendedName>
        <fullName evidence="2">DNA polymerase delta subunit 3</fullName>
    </recommendedName>
</protein>
<feature type="compositionally biased region" description="Polar residues" evidence="5">
    <location>
        <begin position="446"/>
        <end position="458"/>
    </location>
</feature>
<feature type="compositionally biased region" description="Polar residues" evidence="5">
    <location>
        <begin position="178"/>
        <end position="191"/>
    </location>
</feature>
<dbReference type="GO" id="GO:0006271">
    <property type="term" value="P:DNA strand elongation involved in DNA replication"/>
    <property type="evidence" value="ECO:0007669"/>
    <property type="project" value="TreeGrafter"/>
</dbReference>
<dbReference type="PANTHER" id="PTHR17598">
    <property type="entry name" value="DNA POLYMERASE DELTA SUBUNIT 3"/>
    <property type="match status" value="1"/>
</dbReference>
<evidence type="ECO:0000313" key="6">
    <source>
        <dbReference type="Proteomes" id="UP000887569"/>
    </source>
</evidence>
<feature type="region of interest" description="Disordered" evidence="5">
    <location>
        <begin position="425"/>
        <end position="458"/>
    </location>
</feature>
<accession>A0A915AHB2</accession>
<feature type="compositionally biased region" description="Basic and acidic residues" evidence="5">
    <location>
        <begin position="228"/>
        <end position="237"/>
    </location>
</feature>
<organism evidence="6 7">
    <name type="scientific">Parascaris univalens</name>
    <name type="common">Nematode worm</name>
    <dbReference type="NCBI Taxonomy" id="6257"/>
    <lineage>
        <taxon>Eukaryota</taxon>
        <taxon>Metazoa</taxon>
        <taxon>Ecdysozoa</taxon>
        <taxon>Nematoda</taxon>
        <taxon>Chromadorea</taxon>
        <taxon>Rhabditida</taxon>
        <taxon>Spirurina</taxon>
        <taxon>Ascaridomorpha</taxon>
        <taxon>Ascaridoidea</taxon>
        <taxon>Ascarididae</taxon>
        <taxon>Parascaris</taxon>
    </lineage>
</organism>
<dbReference type="InterPro" id="IPR019038">
    <property type="entry name" value="POLD3"/>
</dbReference>
<keyword evidence="3" id="KW-0235">DNA replication</keyword>
<evidence type="ECO:0000256" key="3">
    <source>
        <dbReference type="ARBA" id="ARBA00022705"/>
    </source>
</evidence>
<proteinExistence type="predicted"/>
<evidence type="ECO:0000256" key="4">
    <source>
        <dbReference type="ARBA" id="ARBA00023242"/>
    </source>
</evidence>